<protein>
    <submittedName>
        <fullName evidence="1">Uncharacterized protein</fullName>
    </submittedName>
</protein>
<sequence>MTNFANPGEFTAYSEQAYEAAYRRYALMHNLSQVLMRLRDDIDSPIPENCFQAELTEIARADLEMRAALAQANGAAALCGKPPLRLSDLTRSRKA</sequence>
<accession>A0A5I6RDX9</accession>
<organism evidence="1">
    <name type="scientific">Salmonella enterica subsp. enterica serovar Glostrup</name>
    <dbReference type="NCBI Taxonomy" id="1151180"/>
    <lineage>
        <taxon>Bacteria</taxon>
        <taxon>Pseudomonadati</taxon>
        <taxon>Pseudomonadota</taxon>
        <taxon>Gammaproteobacteria</taxon>
        <taxon>Enterobacterales</taxon>
        <taxon>Enterobacteriaceae</taxon>
        <taxon>Salmonella</taxon>
    </lineage>
</organism>
<gene>
    <name evidence="1" type="ORF">FPD99_23260</name>
</gene>
<name>A0A5I6RDX9_SALET</name>
<evidence type="ECO:0000313" key="1">
    <source>
        <dbReference type="EMBL" id="ECH0896874.1"/>
    </source>
</evidence>
<dbReference type="AlphaFoldDB" id="A0A5I6RDX9"/>
<reference evidence="1" key="1">
    <citation type="submission" date="2019-07" db="EMBL/GenBank/DDBJ databases">
        <authorList>
            <person name="Ashton P.M."/>
            <person name="Dallman T."/>
            <person name="Nair S."/>
            <person name="De Pinna E."/>
            <person name="Peters T."/>
            <person name="Grant K."/>
        </authorList>
    </citation>
    <scope>NUCLEOTIDE SEQUENCE</scope>
    <source>
        <strain evidence="1">773673</strain>
    </source>
</reference>
<dbReference type="EMBL" id="AAIQMM010000032">
    <property type="protein sequence ID" value="ECH0896874.1"/>
    <property type="molecule type" value="Genomic_DNA"/>
</dbReference>
<comment type="caution">
    <text evidence="1">The sequence shown here is derived from an EMBL/GenBank/DDBJ whole genome shotgun (WGS) entry which is preliminary data.</text>
</comment>
<proteinExistence type="predicted"/>